<keyword evidence="3" id="KW-1185">Reference proteome</keyword>
<dbReference type="OrthoDB" id="1148097at2"/>
<evidence type="ECO:0000313" key="2">
    <source>
        <dbReference type="EMBL" id="SHG78403.1"/>
    </source>
</evidence>
<proteinExistence type="predicted"/>
<dbReference type="Pfam" id="PF09346">
    <property type="entry name" value="SMI1_KNR4"/>
    <property type="match status" value="1"/>
</dbReference>
<gene>
    <name evidence="2" type="ORF">SAMN04488109_1818</name>
</gene>
<organism evidence="2 3">
    <name type="scientific">Chryseolinea serpens</name>
    <dbReference type="NCBI Taxonomy" id="947013"/>
    <lineage>
        <taxon>Bacteria</taxon>
        <taxon>Pseudomonadati</taxon>
        <taxon>Bacteroidota</taxon>
        <taxon>Cytophagia</taxon>
        <taxon>Cytophagales</taxon>
        <taxon>Fulvivirgaceae</taxon>
        <taxon>Chryseolinea</taxon>
    </lineage>
</organism>
<dbReference type="AlphaFoldDB" id="A0A1M5MNQ7"/>
<dbReference type="SUPFAM" id="SSF160631">
    <property type="entry name" value="SMI1/KNR4-like"/>
    <property type="match status" value="1"/>
</dbReference>
<dbReference type="EMBL" id="FQWQ01000001">
    <property type="protein sequence ID" value="SHG78403.1"/>
    <property type="molecule type" value="Genomic_DNA"/>
</dbReference>
<dbReference type="InterPro" id="IPR018958">
    <property type="entry name" value="Knr4/Smi1-like_dom"/>
</dbReference>
<dbReference type="RefSeq" id="WP_073132945.1">
    <property type="nucleotide sequence ID" value="NZ_FQWQ01000001.1"/>
</dbReference>
<accession>A0A1M5MNQ7</accession>
<name>A0A1M5MNQ7_9BACT</name>
<evidence type="ECO:0000259" key="1">
    <source>
        <dbReference type="Pfam" id="PF09346"/>
    </source>
</evidence>
<feature type="domain" description="Knr4/Smi1-like" evidence="1">
    <location>
        <begin position="16"/>
        <end position="140"/>
    </location>
</feature>
<dbReference type="Gene3D" id="3.40.1580.10">
    <property type="entry name" value="SMI1/KNR4-like"/>
    <property type="match status" value="1"/>
</dbReference>
<protein>
    <submittedName>
        <fullName evidence="2">SMI1 / KNR4 family (SUKH-1)</fullName>
    </submittedName>
</protein>
<reference evidence="2 3" key="1">
    <citation type="submission" date="2016-11" db="EMBL/GenBank/DDBJ databases">
        <authorList>
            <person name="Jaros S."/>
            <person name="Januszkiewicz K."/>
            <person name="Wedrychowicz H."/>
        </authorList>
    </citation>
    <scope>NUCLEOTIDE SEQUENCE [LARGE SCALE GENOMIC DNA]</scope>
    <source>
        <strain evidence="2 3">DSM 24574</strain>
    </source>
</reference>
<evidence type="ECO:0000313" key="3">
    <source>
        <dbReference type="Proteomes" id="UP000184212"/>
    </source>
</evidence>
<dbReference type="Proteomes" id="UP000184212">
    <property type="component" value="Unassembled WGS sequence"/>
</dbReference>
<dbReference type="InterPro" id="IPR037883">
    <property type="entry name" value="Knr4/Smi1-like_sf"/>
</dbReference>
<sequence>MNKLTLRKDNRRIKSLDEVIAFEKEARITFPQNLREFIVAYEGSQLKEKYFRRGDILHEIHKVLYLRESDLGGASVEAILKGHRYYKEEGFVPFGVDSGGWDYNVSIKPETYGQIWVDQFDNGEDNPWEFVCNSLEELVDGLSEEE</sequence>